<name>A0ABQ8KD33_9APHY</name>
<feature type="domain" description="BTB" evidence="2">
    <location>
        <begin position="42"/>
        <end position="113"/>
    </location>
</feature>
<dbReference type="InterPro" id="IPR000210">
    <property type="entry name" value="BTB/POZ_dom"/>
</dbReference>
<feature type="region of interest" description="Disordered" evidence="1">
    <location>
        <begin position="1"/>
        <end position="26"/>
    </location>
</feature>
<accession>A0ABQ8KD33</accession>
<feature type="compositionally biased region" description="Polar residues" evidence="1">
    <location>
        <begin position="9"/>
        <end position="26"/>
    </location>
</feature>
<proteinExistence type="predicted"/>
<comment type="caution">
    <text evidence="3">The sequence shown here is derived from an EMBL/GenBank/DDBJ whole genome shotgun (WGS) entry which is preliminary data.</text>
</comment>
<keyword evidence="4" id="KW-1185">Reference proteome</keyword>
<dbReference type="GeneID" id="72008318"/>
<organism evidence="3 4">
    <name type="scientific">Rhodofomes roseus</name>
    <dbReference type="NCBI Taxonomy" id="34475"/>
    <lineage>
        <taxon>Eukaryota</taxon>
        <taxon>Fungi</taxon>
        <taxon>Dikarya</taxon>
        <taxon>Basidiomycota</taxon>
        <taxon>Agaricomycotina</taxon>
        <taxon>Agaricomycetes</taxon>
        <taxon>Polyporales</taxon>
        <taxon>Rhodofomes</taxon>
    </lineage>
</organism>
<gene>
    <name evidence="3" type="ORF">C8Q71DRAFT_859077</name>
</gene>
<reference evidence="3 4" key="1">
    <citation type="journal article" date="2021" name="Environ. Microbiol.">
        <title>Gene family expansions and transcriptome signatures uncover fungal adaptations to wood decay.</title>
        <authorList>
            <person name="Hage H."/>
            <person name="Miyauchi S."/>
            <person name="Viragh M."/>
            <person name="Drula E."/>
            <person name="Min B."/>
            <person name="Chaduli D."/>
            <person name="Navarro D."/>
            <person name="Favel A."/>
            <person name="Norest M."/>
            <person name="Lesage-Meessen L."/>
            <person name="Balint B."/>
            <person name="Merenyi Z."/>
            <person name="de Eugenio L."/>
            <person name="Morin E."/>
            <person name="Martinez A.T."/>
            <person name="Baldrian P."/>
            <person name="Stursova M."/>
            <person name="Martinez M.J."/>
            <person name="Novotny C."/>
            <person name="Magnuson J.K."/>
            <person name="Spatafora J.W."/>
            <person name="Maurice S."/>
            <person name="Pangilinan J."/>
            <person name="Andreopoulos W."/>
            <person name="LaButti K."/>
            <person name="Hundley H."/>
            <person name="Na H."/>
            <person name="Kuo A."/>
            <person name="Barry K."/>
            <person name="Lipzen A."/>
            <person name="Henrissat B."/>
            <person name="Riley R."/>
            <person name="Ahrendt S."/>
            <person name="Nagy L.G."/>
            <person name="Grigoriev I.V."/>
            <person name="Martin F."/>
            <person name="Rosso M.N."/>
        </authorList>
    </citation>
    <scope>NUCLEOTIDE SEQUENCE [LARGE SCALE GENOMIC DNA]</scope>
    <source>
        <strain evidence="3 4">CIRM-BRFM 1785</strain>
    </source>
</reference>
<evidence type="ECO:0000313" key="3">
    <source>
        <dbReference type="EMBL" id="KAH9835452.1"/>
    </source>
</evidence>
<protein>
    <recommendedName>
        <fullName evidence="2">BTB domain-containing protein</fullName>
    </recommendedName>
</protein>
<dbReference type="EMBL" id="JADCUA010000013">
    <property type="protein sequence ID" value="KAH9835452.1"/>
    <property type="molecule type" value="Genomic_DNA"/>
</dbReference>
<evidence type="ECO:0000313" key="4">
    <source>
        <dbReference type="Proteomes" id="UP000814176"/>
    </source>
</evidence>
<evidence type="ECO:0000256" key="1">
    <source>
        <dbReference type="SAM" id="MobiDB-lite"/>
    </source>
</evidence>
<dbReference type="PROSITE" id="PS50097">
    <property type="entry name" value="BTB"/>
    <property type="match status" value="1"/>
</dbReference>
<sequence>MSEDPELPGQTQPRLAGSNGDTMDQSECTAFDRDEQFWYDDGSITLVAERVGFRVYRGLLADRSEIFRDLFFVPQPPDAQLSFGCPVIHLSDTAYALREFLDALLRGKNEIALSDMTTTATRT</sequence>
<dbReference type="Proteomes" id="UP000814176">
    <property type="component" value="Unassembled WGS sequence"/>
</dbReference>
<evidence type="ECO:0000259" key="2">
    <source>
        <dbReference type="PROSITE" id="PS50097"/>
    </source>
</evidence>
<dbReference type="RefSeq" id="XP_047777885.1">
    <property type="nucleotide sequence ID" value="XM_047927586.1"/>
</dbReference>